<dbReference type="GO" id="GO:0008270">
    <property type="term" value="F:zinc ion binding"/>
    <property type="evidence" value="ECO:0007669"/>
    <property type="project" value="UniProtKB-KW"/>
</dbReference>
<proteinExistence type="predicted"/>
<dbReference type="SUPFAM" id="SSF57850">
    <property type="entry name" value="RING/U-box"/>
    <property type="match status" value="1"/>
</dbReference>
<dbReference type="PANTHER" id="PTHR47258:SF1">
    <property type="entry name" value="E3 UBIQUITIN-PROTEIN LIGASE XERICO-RELATED"/>
    <property type="match status" value="1"/>
</dbReference>
<protein>
    <submittedName>
        <fullName evidence="3">TSA: Wollemia nobilis Ref_Wollemi_Transcript_10538_1521 transcribed RNA sequence</fullName>
    </submittedName>
</protein>
<dbReference type="AlphaFoldDB" id="A0A0C9QTH3"/>
<dbReference type="CDD" id="cd16454">
    <property type="entry name" value="RING-H2_PA-TM-RING"/>
    <property type="match status" value="1"/>
</dbReference>
<reference evidence="3" key="1">
    <citation type="submission" date="2015-02" db="EMBL/GenBank/DDBJ databases">
        <title>A transcriptome of Wollemia nobilis - a relic of Gondwana.</title>
        <authorList>
            <person name="Chia J.Y."/>
            <person name="Leong Y.S."/>
            <person name="Abdul Karim S."/>
            <person name="Wan Azmi N."/>
            <person name="Hercus R."/>
            <person name="Croft L."/>
        </authorList>
    </citation>
    <scope>NUCLEOTIDE SEQUENCE</scope>
    <source>
        <strain evidence="3">MaeBrown</strain>
        <tissue evidence="3">Leaf</tissue>
    </source>
</reference>
<sequence>MWLNYKLVFSHLSMQGFWGLSSLSKKKKRRRKISMGLSSFPSTVSEGVLPILIVNTALSFAIIKDILRSILQIVGLTPHTEPEFIDPSWPYPNENTNATNTPVDMASSGPHPEVHLIAEEIRQSLPVKRFQFDGSASNEDDDDGHVECAVCLCKFEEGDEIRQLRCCHFFHRSCLDKWLDHHQTTCPLCRSCLVTEDMRLREHELTDELLFWYSSFQEAGYHGMWIER</sequence>
<dbReference type="PANTHER" id="PTHR47258">
    <property type="match status" value="1"/>
</dbReference>
<evidence type="ECO:0000313" key="3">
    <source>
        <dbReference type="EMBL" id="JAG87975.1"/>
    </source>
</evidence>
<dbReference type="Gene3D" id="3.30.40.10">
    <property type="entry name" value="Zinc/RING finger domain, C3HC4 (zinc finger)"/>
    <property type="match status" value="1"/>
</dbReference>
<keyword evidence="1" id="KW-0863">Zinc-finger</keyword>
<name>A0A0C9QTH3_9CONI</name>
<dbReference type="InterPro" id="IPR013083">
    <property type="entry name" value="Znf_RING/FYVE/PHD"/>
</dbReference>
<organism evidence="3">
    <name type="scientific">Wollemia nobilis</name>
    <dbReference type="NCBI Taxonomy" id="56998"/>
    <lineage>
        <taxon>Eukaryota</taxon>
        <taxon>Viridiplantae</taxon>
        <taxon>Streptophyta</taxon>
        <taxon>Embryophyta</taxon>
        <taxon>Tracheophyta</taxon>
        <taxon>Spermatophyta</taxon>
        <taxon>Pinopsida</taxon>
        <taxon>Pinidae</taxon>
        <taxon>Conifers II</taxon>
        <taxon>Araucariales</taxon>
        <taxon>Araucariaceae</taxon>
        <taxon>Wollemia</taxon>
    </lineage>
</organism>
<evidence type="ECO:0000256" key="1">
    <source>
        <dbReference type="PROSITE-ProRule" id="PRU00175"/>
    </source>
</evidence>
<dbReference type="Pfam" id="PF13639">
    <property type="entry name" value="zf-RING_2"/>
    <property type="match status" value="1"/>
</dbReference>
<dbReference type="PROSITE" id="PS50089">
    <property type="entry name" value="ZF_RING_2"/>
    <property type="match status" value="1"/>
</dbReference>
<dbReference type="EMBL" id="GCHU01010481">
    <property type="protein sequence ID" value="JAG87975.1"/>
    <property type="molecule type" value="Transcribed_RNA"/>
</dbReference>
<dbReference type="InterPro" id="IPR044249">
    <property type="entry name" value="XERICO-like"/>
</dbReference>
<dbReference type="InterPro" id="IPR001841">
    <property type="entry name" value="Znf_RING"/>
</dbReference>
<accession>A0A0C9QTH3</accession>
<evidence type="ECO:0000259" key="2">
    <source>
        <dbReference type="PROSITE" id="PS50089"/>
    </source>
</evidence>
<dbReference type="SMART" id="SM00184">
    <property type="entry name" value="RING"/>
    <property type="match status" value="1"/>
</dbReference>
<keyword evidence="1" id="KW-0862">Zinc</keyword>
<feature type="domain" description="RING-type" evidence="2">
    <location>
        <begin position="148"/>
        <end position="190"/>
    </location>
</feature>
<keyword evidence="1" id="KW-0479">Metal-binding</keyword>